<dbReference type="CDD" id="cd22920">
    <property type="entry name" value="HFD_CENP-T"/>
    <property type="match status" value="1"/>
</dbReference>
<feature type="compositionally biased region" description="Polar residues" evidence="5">
    <location>
        <begin position="107"/>
        <end position="116"/>
    </location>
</feature>
<feature type="domain" description="CENP-T/Histone H4 histone fold" evidence="6">
    <location>
        <begin position="412"/>
        <end position="518"/>
    </location>
</feature>
<feature type="compositionally biased region" description="Polar residues" evidence="5">
    <location>
        <begin position="35"/>
        <end position="47"/>
    </location>
</feature>
<proteinExistence type="predicted"/>
<dbReference type="Proteomes" id="UP001590950">
    <property type="component" value="Unassembled WGS sequence"/>
</dbReference>
<keyword evidence="3" id="KW-0158">Chromosome</keyword>
<dbReference type="Gene3D" id="1.10.20.10">
    <property type="entry name" value="Histone, subunit A"/>
    <property type="match status" value="1"/>
</dbReference>
<dbReference type="Pfam" id="PF15511">
    <property type="entry name" value="CENP-T_C"/>
    <property type="match status" value="1"/>
</dbReference>
<dbReference type="InterPro" id="IPR035425">
    <property type="entry name" value="CENP-T/H4_C"/>
</dbReference>
<dbReference type="PANTHER" id="PTHR22980">
    <property type="entry name" value="CORTISTATIN"/>
    <property type="match status" value="1"/>
</dbReference>
<sequence>MSSIDREEADLKGNTSVDPGTEDELSAPTKLSRVTPRNSRAGRTSPTSPNPTPHANLRQLAALIQKPSTTPRKRPSSLGAAPSQRHIAPNTLNQSRTPNARPPLQPTFGNRSNPTTPHAIRALQQRRATPGRDRRKSRRLQRETPRDVLRNLSRVLAPTTQPSKPSPLPPTNDSKHTQNDGFDDDQDLPAPRFSIAIDDITSDEDGFQERPPRLSMPFDNGEQTEPSIEIARRDVDKPSLARHSRGSFGSIRASDRFENTSELGYGNASELGIDHSIVPPTLDDDEDELGDFGKFSELGGNTEDLRHAIFQNSVHRESLSNERVRFPHLDANAFSPFVLKTPRFEPLQPSPSYTNDREQPFEDAVLQEHERPLEDGGMDQPDILLTGSIACKPVKMARIRNRMQEMLRKSRHGISYPSLPPSVTKKIATTCLRALGNKKSTVNKDTLAAMVEASERYFEQVSEDLGAFAQHAGRRKIDESDVIAIMRRQRKVSATSTPFFLAQRYLPGEQLQSMRMPIPKPQLRQRRNCLVVILEDEEDEI</sequence>
<protein>
    <recommendedName>
        <fullName evidence="6">CENP-T/Histone H4 histone fold domain-containing protein</fullName>
    </recommendedName>
</protein>
<dbReference type="InterPro" id="IPR009072">
    <property type="entry name" value="Histone-fold"/>
</dbReference>
<keyword evidence="8" id="KW-1185">Reference proteome</keyword>
<evidence type="ECO:0000259" key="6">
    <source>
        <dbReference type="Pfam" id="PF15511"/>
    </source>
</evidence>
<dbReference type="EMBL" id="JBEFKJ010000036">
    <property type="protein sequence ID" value="KAL2037911.1"/>
    <property type="molecule type" value="Genomic_DNA"/>
</dbReference>
<evidence type="ECO:0000256" key="3">
    <source>
        <dbReference type="ARBA" id="ARBA00022454"/>
    </source>
</evidence>
<evidence type="ECO:0000313" key="8">
    <source>
        <dbReference type="Proteomes" id="UP001590950"/>
    </source>
</evidence>
<evidence type="ECO:0000256" key="2">
    <source>
        <dbReference type="ARBA" id="ARBA00004286"/>
    </source>
</evidence>
<reference evidence="7 8" key="1">
    <citation type="submission" date="2024-09" db="EMBL/GenBank/DDBJ databases">
        <title>Rethinking Asexuality: The Enigmatic Case of Functional Sexual Genes in Lepraria (Stereocaulaceae).</title>
        <authorList>
            <person name="Doellman M."/>
            <person name="Sun Y."/>
            <person name="Barcenas-Pena A."/>
            <person name="Lumbsch H.T."/>
            <person name="Grewe F."/>
        </authorList>
    </citation>
    <scope>NUCLEOTIDE SEQUENCE [LARGE SCALE GENOMIC DNA]</scope>
    <source>
        <strain evidence="7 8">Mercado 3170</strain>
    </source>
</reference>
<name>A0ABR3ZYY6_9LECA</name>
<dbReference type="SUPFAM" id="SSF47113">
    <property type="entry name" value="Histone-fold"/>
    <property type="match status" value="1"/>
</dbReference>
<evidence type="ECO:0000256" key="4">
    <source>
        <dbReference type="ARBA" id="ARBA00023242"/>
    </source>
</evidence>
<feature type="region of interest" description="Disordered" evidence="5">
    <location>
        <begin position="1"/>
        <end position="247"/>
    </location>
</feature>
<accession>A0ABR3ZYY6</accession>
<evidence type="ECO:0000256" key="1">
    <source>
        <dbReference type="ARBA" id="ARBA00004123"/>
    </source>
</evidence>
<dbReference type="PANTHER" id="PTHR22980:SF5">
    <property type="entry name" value="CENP-T_HISTONE H4 HISTONE FOLD DOMAIN-CONTAINING PROTEIN"/>
    <property type="match status" value="1"/>
</dbReference>
<feature type="compositionally biased region" description="Basic and acidic residues" evidence="5">
    <location>
        <begin position="140"/>
        <end position="149"/>
    </location>
</feature>
<comment type="subcellular location">
    <subcellularLocation>
        <location evidence="2">Chromosome</location>
    </subcellularLocation>
    <subcellularLocation>
        <location evidence="1">Nucleus</location>
    </subcellularLocation>
</comment>
<feature type="compositionally biased region" description="Basic and acidic residues" evidence="5">
    <location>
        <begin position="230"/>
        <end position="239"/>
    </location>
</feature>
<keyword evidence="4" id="KW-0539">Nucleus</keyword>
<organism evidence="7 8">
    <name type="scientific">Stereocaulon virgatum</name>
    <dbReference type="NCBI Taxonomy" id="373712"/>
    <lineage>
        <taxon>Eukaryota</taxon>
        <taxon>Fungi</taxon>
        <taxon>Dikarya</taxon>
        <taxon>Ascomycota</taxon>
        <taxon>Pezizomycotina</taxon>
        <taxon>Lecanoromycetes</taxon>
        <taxon>OSLEUM clade</taxon>
        <taxon>Lecanoromycetidae</taxon>
        <taxon>Lecanorales</taxon>
        <taxon>Lecanorineae</taxon>
        <taxon>Stereocaulaceae</taxon>
        <taxon>Stereocaulon</taxon>
    </lineage>
</organism>
<gene>
    <name evidence="7" type="ORF">N7G274_009386</name>
</gene>
<evidence type="ECO:0000256" key="5">
    <source>
        <dbReference type="SAM" id="MobiDB-lite"/>
    </source>
</evidence>
<feature type="compositionally biased region" description="Basic and acidic residues" evidence="5">
    <location>
        <begin position="1"/>
        <end position="11"/>
    </location>
</feature>
<evidence type="ECO:0000313" key="7">
    <source>
        <dbReference type="EMBL" id="KAL2037911.1"/>
    </source>
</evidence>
<comment type="caution">
    <text evidence="7">The sequence shown here is derived from an EMBL/GenBank/DDBJ whole genome shotgun (WGS) entry which is preliminary data.</text>
</comment>